<name>A0A2T7A8Y6_TUBBO</name>
<evidence type="ECO:0000256" key="2">
    <source>
        <dbReference type="PROSITE-ProRule" id="PRU00023"/>
    </source>
</evidence>
<dbReference type="AlphaFoldDB" id="A0A2T7A8Y6"/>
<dbReference type="SUPFAM" id="SSF48403">
    <property type="entry name" value="Ankyrin repeat"/>
    <property type="match status" value="1"/>
</dbReference>
<dbReference type="SUPFAM" id="SSF52540">
    <property type="entry name" value="P-loop containing nucleoside triphosphate hydrolases"/>
    <property type="match status" value="1"/>
</dbReference>
<keyword evidence="2" id="KW-0040">ANK repeat</keyword>
<feature type="domain" description="Nephrocystin 3-like N-terminal" evidence="4">
    <location>
        <begin position="463"/>
        <end position="502"/>
    </location>
</feature>
<dbReference type="PROSITE" id="PS50297">
    <property type="entry name" value="ANK_REP_REGION"/>
    <property type="match status" value="2"/>
</dbReference>
<accession>A0A2T7A8Y6</accession>
<dbReference type="InterPro" id="IPR036770">
    <property type="entry name" value="Ankyrin_rpt-contain_sf"/>
</dbReference>
<dbReference type="Proteomes" id="UP000244722">
    <property type="component" value="Unassembled WGS sequence"/>
</dbReference>
<dbReference type="InterPro" id="IPR002110">
    <property type="entry name" value="Ankyrin_rpt"/>
</dbReference>
<dbReference type="Gene3D" id="3.40.50.300">
    <property type="entry name" value="P-loop containing nucleotide triphosphate hydrolases"/>
    <property type="match status" value="1"/>
</dbReference>
<dbReference type="InterPro" id="IPR027417">
    <property type="entry name" value="P-loop_NTPase"/>
</dbReference>
<feature type="region of interest" description="Disordered" evidence="3">
    <location>
        <begin position="139"/>
        <end position="164"/>
    </location>
</feature>
<dbReference type="Gene3D" id="1.25.40.20">
    <property type="entry name" value="Ankyrin repeat-containing domain"/>
    <property type="match status" value="1"/>
</dbReference>
<reference evidence="5 6" key="1">
    <citation type="submission" date="2017-04" db="EMBL/GenBank/DDBJ databases">
        <title>Draft genome sequence of Tuber borchii Vittad., a whitish edible truffle.</title>
        <authorList>
            <consortium name="DOE Joint Genome Institute"/>
            <person name="Murat C."/>
            <person name="Kuo A."/>
            <person name="Barry K.W."/>
            <person name="Clum A."/>
            <person name="Dockter R.B."/>
            <person name="Fauchery L."/>
            <person name="Iotti M."/>
            <person name="Kohler A."/>
            <person name="Labutti K."/>
            <person name="Lindquist E.A."/>
            <person name="Lipzen A."/>
            <person name="Ohm R.A."/>
            <person name="Wang M."/>
            <person name="Grigoriev I.V."/>
            <person name="Zambonelli A."/>
            <person name="Martin F.M."/>
        </authorList>
    </citation>
    <scope>NUCLEOTIDE SEQUENCE [LARGE SCALE GENOMIC DNA]</scope>
    <source>
        <strain evidence="5 6">Tbo3840</strain>
    </source>
</reference>
<comment type="caution">
    <text evidence="5">The sequence shown here is derived from an EMBL/GenBank/DDBJ whole genome shotgun (WGS) entry which is preliminary data.</text>
</comment>
<dbReference type="PANTHER" id="PTHR10039">
    <property type="entry name" value="AMELOGENIN"/>
    <property type="match status" value="1"/>
</dbReference>
<protein>
    <recommendedName>
        <fullName evidence="4">Nephrocystin 3-like N-terminal domain-containing protein</fullName>
    </recommendedName>
</protein>
<dbReference type="SMART" id="SM00248">
    <property type="entry name" value="ANK"/>
    <property type="match status" value="2"/>
</dbReference>
<gene>
    <name evidence="5" type="ORF">B9Z19DRAFT_1118285</name>
</gene>
<evidence type="ECO:0000313" key="5">
    <source>
        <dbReference type="EMBL" id="PUU84183.1"/>
    </source>
</evidence>
<dbReference type="InterPro" id="IPR056884">
    <property type="entry name" value="NPHP3-like_N"/>
</dbReference>
<evidence type="ECO:0000313" key="6">
    <source>
        <dbReference type="Proteomes" id="UP000244722"/>
    </source>
</evidence>
<evidence type="ECO:0000259" key="4">
    <source>
        <dbReference type="Pfam" id="PF24883"/>
    </source>
</evidence>
<feature type="repeat" description="ANK" evidence="2">
    <location>
        <begin position="352"/>
        <end position="384"/>
    </location>
</feature>
<dbReference type="Pfam" id="PF24883">
    <property type="entry name" value="NPHP3_N"/>
    <property type="match status" value="1"/>
</dbReference>
<feature type="compositionally biased region" description="Acidic residues" evidence="3">
    <location>
        <begin position="147"/>
        <end position="162"/>
    </location>
</feature>
<keyword evidence="1" id="KW-0677">Repeat</keyword>
<keyword evidence="6" id="KW-1185">Reference proteome</keyword>
<feature type="region of interest" description="Disordered" evidence="3">
    <location>
        <begin position="785"/>
        <end position="833"/>
    </location>
</feature>
<proteinExistence type="predicted"/>
<dbReference type="Pfam" id="PF12796">
    <property type="entry name" value="Ank_2"/>
    <property type="match status" value="1"/>
</dbReference>
<dbReference type="STRING" id="42251.A0A2T7A8Y6"/>
<evidence type="ECO:0000256" key="1">
    <source>
        <dbReference type="ARBA" id="ARBA00022737"/>
    </source>
</evidence>
<organism evidence="5 6">
    <name type="scientific">Tuber borchii</name>
    <name type="common">White truffle</name>
    <dbReference type="NCBI Taxonomy" id="42251"/>
    <lineage>
        <taxon>Eukaryota</taxon>
        <taxon>Fungi</taxon>
        <taxon>Dikarya</taxon>
        <taxon>Ascomycota</taxon>
        <taxon>Pezizomycotina</taxon>
        <taxon>Pezizomycetes</taxon>
        <taxon>Pezizales</taxon>
        <taxon>Tuberaceae</taxon>
        <taxon>Tuber</taxon>
    </lineage>
</organism>
<dbReference type="PANTHER" id="PTHR10039:SF16">
    <property type="entry name" value="GPI INOSITOL-DEACYLASE"/>
    <property type="match status" value="1"/>
</dbReference>
<sequence length="833" mass="93407">MLYTLILDRGSGDVLNTIWSVALALRPVTFSELGHILACTEGKAKAEQQPSSGVAISEIHLRSEKEIRKYVQSSMGFLRATDTTVSIVHHTAIEYLFSEYGKGSLPVLSQGEADLAIGWECFRYLHQVYGDPKEFSNGGVMWPRNEESEEESEEELEEELDEKSEGIPWEAAREDWWWAEHKWKFLKYAAESWFIHARRSIKISKDNFCDDSAHNWFQHRFFETNDVIRKPWINLCGDSKMEVLAGEQALPNIAVCLGLTPLVEKALSVPTKEINSDASPLHLAVKFPSGAYRMLIAGSGPLLLTKQDQNGNTPLHEAIISGHLPMVVSLVGKFATPEYKAYSNQINKQNSCGNTPLHLAIQFDHPEIAEFLFKNGADPTIKNCAHMSASELRARFGREDCWDIPKQAGNTVSTNTKNPPGVQVASSIPATFEELIRDTRWWVSSPEIDLDRLRDEYNLPQANTGRWIFEDDRYRAWHESREFKLLWLCGSPGTGKTMLAKTPPPTNGKPTDEGRLSQLSLAKVAGSLLYSILEQDGNLFVGCKAELAKQGDGCFTDPSSLWKILKKVIWDCQTGPVYILIDGVDGLGGRSQSELIGRIMGLMEVGTVKIFLSSRDVPHISDNLLNGPHECTKIDLDTNRFITRDVETFIRRTVGAWGWDTDLGERAIEVLLVKSEGSFLWASFTLKSLACFSSGPDCSLSELEGSEKVLDIICNVALASRPLTFGEFSYILAWMDENVRSERPPHRELSGEIRPSTEWEIRITPHNSWECFQYLHHAFGDPGRIQSGSVGGRQNGSLDSRVEQDRQEEDQGETPWGVARKDPQEAATKWPFL</sequence>
<feature type="repeat" description="ANK" evidence="2">
    <location>
        <begin position="310"/>
        <end position="342"/>
    </location>
</feature>
<dbReference type="EMBL" id="NESQ01000003">
    <property type="protein sequence ID" value="PUU84183.1"/>
    <property type="molecule type" value="Genomic_DNA"/>
</dbReference>
<dbReference type="PROSITE" id="PS50088">
    <property type="entry name" value="ANK_REPEAT"/>
    <property type="match status" value="2"/>
</dbReference>
<dbReference type="OrthoDB" id="7464126at2759"/>
<evidence type="ECO:0000256" key="3">
    <source>
        <dbReference type="SAM" id="MobiDB-lite"/>
    </source>
</evidence>